<reference evidence="1" key="1">
    <citation type="submission" date="2022-10" db="EMBL/GenBank/DDBJ databases">
        <title>Culturing micro-colonial fungi from biological soil crusts in the Mojave desert and describing Neophaeococcomyces mojavensis, and introducing the new genera and species Taxawa tesnikishii.</title>
        <authorList>
            <person name="Kurbessoian T."/>
            <person name="Stajich J.E."/>
        </authorList>
    </citation>
    <scope>NUCLEOTIDE SEQUENCE</scope>
    <source>
        <strain evidence="1">JES_112</strain>
    </source>
</reference>
<evidence type="ECO:0000313" key="1">
    <source>
        <dbReference type="EMBL" id="KAJ9654314.1"/>
    </source>
</evidence>
<proteinExistence type="predicted"/>
<organism evidence="1 2">
    <name type="scientific">Neophaeococcomyces mojaviensis</name>
    <dbReference type="NCBI Taxonomy" id="3383035"/>
    <lineage>
        <taxon>Eukaryota</taxon>
        <taxon>Fungi</taxon>
        <taxon>Dikarya</taxon>
        <taxon>Ascomycota</taxon>
        <taxon>Pezizomycotina</taxon>
        <taxon>Eurotiomycetes</taxon>
        <taxon>Chaetothyriomycetidae</taxon>
        <taxon>Chaetothyriales</taxon>
        <taxon>Chaetothyriales incertae sedis</taxon>
        <taxon>Neophaeococcomyces</taxon>
    </lineage>
</organism>
<evidence type="ECO:0000313" key="2">
    <source>
        <dbReference type="Proteomes" id="UP001172386"/>
    </source>
</evidence>
<keyword evidence="2" id="KW-1185">Reference proteome</keyword>
<dbReference type="EMBL" id="JAPDRQ010000124">
    <property type="protein sequence ID" value="KAJ9654314.1"/>
    <property type="molecule type" value="Genomic_DNA"/>
</dbReference>
<gene>
    <name evidence="1" type="ORF">H2198_006612</name>
</gene>
<sequence length="201" mass="21568">MSSLSQHNIKAQPLTPDISNIPSPARSTHPDTNQPSIEATNETPLAAPVYPDVSQFTFLPELYLIISRLAPIRNIPATTIASNPPDITANGTGPTPQPQTSDPATNNNSLTQTISRESQLSGSGSLRQLNSSEASIEIKDLPAHVYGIKQRIARAKESVSGLPDCGRSVEEQEAEMKELRRRVAGLRERLGELGGIAKLDG</sequence>
<accession>A0ACC3A2R6</accession>
<name>A0ACC3A2R6_9EURO</name>
<protein>
    <submittedName>
        <fullName evidence="1">Uncharacterized protein</fullName>
    </submittedName>
</protein>
<comment type="caution">
    <text evidence="1">The sequence shown here is derived from an EMBL/GenBank/DDBJ whole genome shotgun (WGS) entry which is preliminary data.</text>
</comment>
<dbReference type="Proteomes" id="UP001172386">
    <property type="component" value="Unassembled WGS sequence"/>
</dbReference>